<feature type="compositionally biased region" description="Low complexity" evidence="1">
    <location>
        <begin position="79"/>
        <end position="99"/>
    </location>
</feature>
<keyword evidence="3" id="KW-1185">Reference proteome</keyword>
<feature type="region of interest" description="Disordered" evidence="1">
    <location>
        <begin position="23"/>
        <end position="109"/>
    </location>
</feature>
<proteinExistence type="predicted"/>
<gene>
    <name evidence="2" type="ORF">Fot_14901</name>
</gene>
<feature type="region of interest" description="Disordered" evidence="1">
    <location>
        <begin position="124"/>
        <end position="155"/>
    </location>
</feature>
<reference evidence="3" key="1">
    <citation type="submission" date="2024-07" db="EMBL/GenBank/DDBJ databases">
        <title>Two chromosome-level genome assemblies of Korean endemic species Abeliophyllum distichum and Forsythia ovata (Oleaceae).</title>
        <authorList>
            <person name="Jang H."/>
        </authorList>
    </citation>
    <scope>NUCLEOTIDE SEQUENCE [LARGE SCALE GENOMIC DNA]</scope>
</reference>
<sequence>MIGLKNNLTNVINTFGRWLLASSSESGSSRPYSLRTPLPPASPPPTPRRPQLQPTPQQPKPSFITPSAIPTIQTPPPTTATTSAGAASTASHASAFAGALPPPPPRHLPENILVQHYHYHLRRHNPLNNSSKPHSLRQKPQYSTTTSYSKTSLSPAMMDAVEKTCRRWRKNGGQKLEIGEMTFVVCNF</sequence>
<evidence type="ECO:0000313" key="2">
    <source>
        <dbReference type="EMBL" id="KAL2545668.1"/>
    </source>
</evidence>
<accession>A0ABD1W7M8</accession>
<feature type="compositionally biased region" description="Low complexity" evidence="1">
    <location>
        <begin position="23"/>
        <end position="36"/>
    </location>
</feature>
<evidence type="ECO:0000313" key="3">
    <source>
        <dbReference type="Proteomes" id="UP001604277"/>
    </source>
</evidence>
<protein>
    <submittedName>
        <fullName evidence="2">Uncharacterized protein</fullName>
    </submittedName>
</protein>
<name>A0ABD1W7M8_9LAMI</name>
<comment type="caution">
    <text evidence="2">The sequence shown here is derived from an EMBL/GenBank/DDBJ whole genome shotgun (WGS) entry which is preliminary data.</text>
</comment>
<feature type="compositionally biased region" description="Low complexity" evidence="1">
    <location>
        <begin position="49"/>
        <end position="72"/>
    </location>
</feature>
<dbReference type="AlphaFoldDB" id="A0ABD1W7M8"/>
<dbReference type="Proteomes" id="UP001604277">
    <property type="component" value="Unassembled WGS sequence"/>
</dbReference>
<organism evidence="2 3">
    <name type="scientific">Forsythia ovata</name>
    <dbReference type="NCBI Taxonomy" id="205694"/>
    <lineage>
        <taxon>Eukaryota</taxon>
        <taxon>Viridiplantae</taxon>
        <taxon>Streptophyta</taxon>
        <taxon>Embryophyta</taxon>
        <taxon>Tracheophyta</taxon>
        <taxon>Spermatophyta</taxon>
        <taxon>Magnoliopsida</taxon>
        <taxon>eudicotyledons</taxon>
        <taxon>Gunneridae</taxon>
        <taxon>Pentapetalae</taxon>
        <taxon>asterids</taxon>
        <taxon>lamiids</taxon>
        <taxon>Lamiales</taxon>
        <taxon>Oleaceae</taxon>
        <taxon>Forsythieae</taxon>
        <taxon>Forsythia</taxon>
    </lineage>
</organism>
<feature type="compositionally biased region" description="Pro residues" evidence="1">
    <location>
        <begin position="37"/>
        <end position="48"/>
    </location>
</feature>
<dbReference type="EMBL" id="JBFOLJ010000004">
    <property type="protein sequence ID" value="KAL2545668.1"/>
    <property type="molecule type" value="Genomic_DNA"/>
</dbReference>
<feature type="compositionally biased region" description="Low complexity" evidence="1">
    <location>
        <begin position="138"/>
        <end position="155"/>
    </location>
</feature>
<evidence type="ECO:0000256" key="1">
    <source>
        <dbReference type="SAM" id="MobiDB-lite"/>
    </source>
</evidence>